<dbReference type="PANTHER" id="PTHR46077:SF1">
    <property type="entry name" value="TOP1 BINDING ARGININE_SERINE RICH PROTEIN, E3 UBIQUITIN LIGASE"/>
    <property type="match status" value="1"/>
</dbReference>
<protein>
    <recommendedName>
        <fullName evidence="2">RING-type E3 ubiquitin transferase</fullName>
        <ecNumber evidence="2">2.3.2.27</ecNumber>
    </recommendedName>
</protein>
<sequence>MAAEEEWSCPICRDARDDVAYALPCLHQFCQRCILRWAKRKTDCPLCRGPLKKFKLPVQGDDSIQCFITASIGLQDASSQADTAPGRLDDSSPHGPAASPPMPSPAEQGTVGTDVGATVGGLLPEVWAELFQAQRHLFDPVLPWLRREVEAIDGSEWWRSAESSILHALCVYGPDREVMVQVLQDYLKEYAAALVPGIVNIIMCQCSEEAQKLLHSYAAVEEDDSSAASFSSTSSWAGTPDSILAPSSSPEGPEVEEEAGTSEAALREHPSHPPSVLAGPSAPGCSRSTSAPGQGSHPSPRGPWCPRKWGGSIPQYSPQPFKRPCPEAS</sequence>
<keyword evidence="4" id="KW-0479">Metal-binding</keyword>
<feature type="non-terminal residue" evidence="12">
    <location>
        <position position="329"/>
    </location>
</feature>
<dbReference type="GO" id="GO:0000209">
    <property type="term" value="P:protein polyubiquitination"/>
    <property type="evidence" value="ECO:0007669"/>
    <property type="project" value="TreeGrafter"/>
</dbReference>
<dbReference type="Pfam" id="PF00097">
    <property type="entry name" value="zf-C3HC4"/>
    <property type="match status" value="1"/>
</dbReference>
<feature type="non-terminal residue" evidence="12">
    <location>
        <position position="1"/>
    </location>
</feature>
<dbReference type="AlphaFoldDB" id="A0A7K8TEM3"/>
<reference evidence="12 13" key="1">
    <citation type="submission" date="2019-09" db="EMBL/GenBank/DDBJ databases">
        <title>Bird 10,000 Genomes (B10K) Project - Family phase.</title>
        <authorList>
            <person name="Zhang G."/>
        </authorList>
    </citation>
    <scope>NUCLEOTIDE SEQUENCE [LARGE SCALE GENOMIC DNA]</scope>
    <source>
        <strain evidence="12">B10K-CU-031-10</strain>
        <tissue evidence="12">Muscle</tissue>
    </source>
</reference>
<dbReference type="GO" id="GO:0061630">
    <property type="term" value="F:ubiquitin protein ligase activity"/>
    <property type="evidence" value="ECO:0007669"/>
    <property type="project" value="UniProtKB-EC"/>
</dbReference>
<dbReference type="GO" id="GO:0008270">
    <property type="term" value="F:zinc ion binding"/>
    <property type="evidence" value="ECO:0007669"/>
    <property type="project" value="UniProtKB-KW"/>
</dbReference>
<feature type="compositionally biased region" description="Polar residues" evidence="10">
    <location>
        <begin position="286"/>
        <end position="297"/>
    </location>
</feature>
<evidence type="ECO:0000313" key="12">
    <source>
        <dbReference type="EMBL" id="NXF40306.1"/>
    </source>
</evidence>
<feature type="region of interest" description="Disordered" evidence="10">
    <location>
        <begin position="79"/>
        <end position="113"/>
    </location>
</feature>
<gene>
    <name evidence="12" type="primary">Topors_4</name>
    <name evidence="12" type="ORF">NYCBRA_R14428</name>
</gene>
<dbReference type="PROSITE" id="PS00518">
    <property type="entry name" value="ZF_RING_1"/>
    <property type="match status" value="1"/>
</dbReference>
<dbReference type="EMBL" id="VWZB01002473">
    <property type="protein sequence ID" value="NXF40306.1"/>
    <property type="molecule type" value="Genomic_DNA"/>
</dbReference>
<evidence type="ECO:0000256" key="6">
    <source>
        <dbReference type="ARBA" id="ARBA00022833"/>
    </source>
</evidence>
<evidence type="ECO:0000256" key="9">
    <source>
        <dbReference type="PROSITE-ProRule" id="PRU00175"/>
    </source>
</evidence>
<evidence type="ECO:0000256" key="1">
    <source>
        <dbReference type="ARBA" id="ARBA00000900"/>
    </source>
</evidence>
<evidence type="ECO:0000256" key="10">
    <source>
        <dbReference type="SAM" id="MobiDB-lite"/>
    </source>
</evidence>
<dbReference type="EC" id="2.3.2.27" evidence="2"/>
<evidence type="ECO:0000259" key="11">
    <source>
        <dbReference type="PROSITE" id="PS50089"/>
    </source>
</evidence>
<evidence type="ECO:0000256" key="3">
    <source>
        <dbReference type="ARBA" id="ARBA00022679"/>
    </source>
</evidence>
<proteinExistence type="predicted"/>
<keyword evidence="8" id="KW-0804">Transcription</keyword>
<dbReference type="Gene3D" id="3.30.40.10">
    <property type="entry name" value="Zinc/RING finger domain, C3HC4 (zinc finger)"/>
    <property type="match status" value="1"/>
</dbReference>
<dbReference type="GO" id="GO:0016874">
    <property type="term" value="F:ligase activity"/>
    <property type="evidence" value="ECO:0007669"/>
    <property type="project" value="UniProtKB-KW"/>
</dbReference>
<keyword evidence="12" id="KW-0436">Ligase</keyword>
<evidence type="ECO:0000256" key="4">
    <source>
        <dbReference type="ARBA" id="ARBA00022723"/>
    </source>
</evidence>
<dbReference type="InterPro" id="IPR013083">
    <property type="entry name" value="Znf_RING/FYVE/PHD"/>
</dbReference>
<dbReference type="InterPro" id="IPR017907">
    <property type="entry name" value="Znf_RING_CS"/>
</dbReference>
<dbReference type="GO" id="GO:0006513">
    <property type="term" value="P:protein monoubiquitination"/>
    <property type="evidence" value="ECO:0007669"/>
    <property type="project" value="TreeGrafter"/>
</dbReference>
<keyword evidence="7" id="KW-0805">Transcription regulation</keyword>
<keyword evidence="3" id="KW-0808">Transferase</keyword>
<keyword evidence="6" id="KW-0862">Zinc</keyword>
<evidence type="ECO:0000256" key="7">
    <source>
        <dbReference type="ARBA" id="ARBA00023015"/>
    </source>
</evidence>
<evidence type="ECO:0000256" key="5">
    <source>
        <dbReference type="ARBA" id="ARBA00022771"/>
    </source>
</evidence>
<keyword evidence="13" id="KW-1185">Reference proteome</keyword>
<evidence type="ECO:0000313" key="13">
    <source>
        <dbReference type="Proteomes" id="UP000538472"/>
    </source>
</evidence>
<dbReference type="InterPro" id="IPR018957">
    <property type="entry name" value="Znf_C3HC4_RING-type"/>
</dbReference>
<feature type="domain" description="RING-type" evidence="11">
    <location>
        <begin position="9"/>
        <end position="48"/>
    </location>
</feature>
<evidence type="ECO:0000256" key="8">
    <source>
        <dbReference type="ARBA" id="ARBA00023163"/>
    </source>
</evidence>
<dbReference type="SMART" id="SM00184">
    <property type="entry name" value="RING"/>
    <property type="match status" value="1"/>
</dbReference>
<dbReference type="InterPro" id="IPR001841">
    <property type="entry name" value="Znf_RING"/>
</dbReference>
<dbReference type="PANTHER" id="PTHR46077">
    <property type="entry name" value="E3 UBIQUITIN-PROTEIN LIGASE TOPORS"/>
    <property type="match status" value="1"/>
</dbReference>
<name>A0A7K8TEM3_9AVES</name>
<dbReference type="SUPFAM" id="SSF57850">
    <property type="entry name" value="RING/U-box"/>
    <property type="match status" value="1"/>
</dbReference>
<organism evidence="12 13">
    <name type="scientific">Nyctibius bracteatus</name>
    <name type="common">Rufous potoo</name>
    <dbReference type="NCBI Taxonomy" id="48426"/>
    <lineage>
        <taxon>Eukaryota</taxon>
        <taxon>Metazoa</taxon>
        <taxon>Chordata</taxon>
        <taxon>Craniata</taxon>
        <taxon>Vertebrata</taxon>
        <taxon>Euteleostomi</taxon>
        <taxon>Archelosauria</taxon>
        <taxon>Archosauria</taxon>
        <taxon>Dinosauria</taxon>
        <taxon>Saurischia</taxon>
        <taxon>Theropoda</taxon>
        <taxon>Coelurosauria</taxon>
        <taxon>Aves</taxon>
        <taxon>Neognathae</taxon>
        <taxon>Neoaves</taxon>
        <taxon>Strisores</taxon>
        <taxon>Caprimulgiformes</taxon>
        <taxon>Nyctibiidae</taxon>
        <taxon>Nyctibius</taxon>
    </lineage>
</organism>
<comment type="catalytic activity">
    <reaction evidence="1">
        <text>S-ubiquitinyl-[E2 ubiquitin-conjugating enzyme]-L-cysteine + [acceptor protein]-L-lysine = [E2 ubiquitin-conjugating enzyme]-L-cysteine + N(6)-ubiquitinyl-[acceptor protein]-L-lysine.</text>
        <dbReference type="EC" id="2.3.2.27"/>
    </reaction>
</comment>
<comment type="caution">
    <text evidence="12">The sequence shown here is derived from an EMBL/GenBank/DDBJ whole genome shotgun (WGS) entry which is preliminary data.</text>
</comment>
<evidence type="ECO:0000256" key="2">
    <source>
        <dbReference type="ARBA" id="ARBA00012483"/>
    </source>
</evidence>
<keyword evidence="5 9" id="KW-0863">Zinc-finger</keyword>
<feature type="region of interest" description="Disordered" evidence="10">
    <location>
        <begin position="229"/>
        <end position="329"/>
    </location>
</feature>
<accession>A0A7K8TEM3</accession>
<dbReference type="Proteomes" id="UP000538472">
    <property type="component" value="Unassembled WGS sequence"/>
</dbReference>
<dbReference type="PROSITE" id="PS50089">
    <property type="entry name" value="ZF_RING_2"/>
    <property type="match status" value="1"/>
</dbReference>